<sequence length="329" mass="38200">MASYTHLTTHERELIFLYHGFGFSYRRIGRLIKRNPSTVMRELKRHSTKKRAYSPSVAQKTYKKNKKRCGKKRLLDSSPLKECVRKLFLENQWSPEQISQRIKLENNGESISYNTIYRAIYRGLFNDGFTKDSKGARRKLRRKGKPKKSALDGRGQFNDAPRIHDRPISAEKRSEIGHWEADTVIGAQGKICLVTLVDRKSRFLLAKKTPKKDSKSVKKTIIDLFSEVKQANLKTITPDRGQEFMLYHEFSKACGIDCFFADPYSPWQRGTNENTNGLLREYLPKGQDLTEVLDSTVDLFVSKLNLRPKKCLGWKTPYEVFYDKVLHLI</sequence>
<dbReference type="Proteomes" id="UP000321361">
    <property type="component" value="Unassembled WGS sequence"/>
</dbReference>
<evidence type="ECO:0000313" key="8">
    <source>
        <dbReference type="EMBL" id="GEK37958.1"/>
    </source>
</evidence>
<evidence type="ECO:0000259" key="7">
    <source>
        <dbReference type="PROSITE" id="PS50994"/>
    </source>
</evidence>
<dbReference type="PANTHER" id="PTHR10948:SF23">
    <property type="entry name" value="TRANSPOSASE INSI FOR INSERTION SEQUENCE ELEMENT IS30A-RELATED"/>
    <property type="match status" value="1"/>
</dbReference>
<dbReference type="Pfam" id="PF13936">
    <property type="entry name" value="HTH_38"/>
    <property type="match status" value="1"/>
</dbReference>
<dbReference type="InterPro" id="IPR025246">
    <property type="entry name" value="IS30-like_HTH"/>
</dbReference>
<feature type="compositionally biased region" description="Basic residues" evidence="6">
    <location>
        <begin position="136"/>
        <end position="148"/>
    </location>
</feature>
<evidence type="ECO:0000256" key="6">
    <source>
        <dbReference type="SAM" id="MobiDB-lite"/>
    </source>
</evidence>
<dbReference type="GO" id="GO:0015074">
    <property type="term" value="P:DNA integration"/>
    <property type="evidence" value="ECO:0007669"/>
    <property type="project" value="InterPro"/>
</dbReference>
<keyword evidence="4" id="KW-0238">DNA-binding</keyword>
<dbReference type="Pfam" id="PF00665">
    <property type="entry name" value="rve"/>
    <property type="match status" value="1"/>
</dbReference>
<proteinExistence type="inferred from homology"/>
<comment type="caution">
    <text evidence="8">The sequence shown here is derived from an EMBL/GenBank/DDBJ whole genome shotgun (WGS) entry which is preliminary data.</text>
</comment>
<dbReference type="NCBIfam" id="NF033563">
    <property type="entry name" value="transpos_IS30"/>
    <property type="match status" value="1"/>
</dbReference>
<keyword evidence="5" id="KW-0233">DNA recombination</keyword>
<gene>
    <name evidence="8" type="ORF">ETH01_22450</name>
</gene>
<name>A0A510WFL7_ENTTH</name>
<feature type="domain" description="Integrase catalytic" evidence="7">
    <location>
        <begin position="163"/>
        <end position="325"/>
    </location>
</feature>
<comment type="similarity">
    <text evidence="2">Belongs to the transposase IS30 family.</text>
</comment>
<evidence type="ECO:0000256" key="5">
    <source>
        <dbReference type="ARBA" id="ARBA00023172"/>
    </source>
</evidence>
<dbReference type="OrthoDB" id="9776104at2"/>
<dbReference type="Gene3D" id="3.30.420.10">
    <property type="entry name" value="Ribonuclease H-like superfamily/Ribonuclease H"/>
    <property type="match status" value="1"/>
</dbReference>
<dbReference type="GO" id="GO:0003677">
    <property type="term" value="F:DNA binding"/>
    <property type="evidence" value="ECO:0007669"/>
    <property type="project" value="UniProtKB-KW"/>
</dbReference>
<organism evidence="8 9">
    <name type="scientific">Enterococcus thailandicus</name>
    <dbReference type="NCBI Taxonomy" id="417368"/>
    <lineage>
        <taxon>Bacteria</taxon>
        <taxon>Bacillati</taxon>
        <taxon>Bacillota</taxon>
        <taxon>Bacilli</taxon>
        <taxon>Lactobacillales</taxon>
        <taxon>Enterococcaceae</taxon>
        <taxon>Enterococcus</taxon>
    </lineage>
</organism>
<dbReference type="EMBL" id="BJUG01000014">
    <property type="protein sequence ID" value="GEK37958.1"/>
    <property type="molecule type" value="Genomic_DNA"/>
</dbReference>
<dbReference type="SUPFAM" id="SSF53098">
    <property type="entry name" value="Ribonuclease H-like"/>
    <property type="match status" value="1"/>
</dbReference>
<evidence type="ECO:0000256" key="4">
    <source>
        <dbReference type="ARBA" id="ARBA00023125"/>
    </source>
</evidence>
<dbReference type="InterPro" id="IPR036397">
    <property type="entry name" value="RNaseH_sf"/>
</dbReference>
<reference evidence="8 9" key="1">
    <citation type="submission" date="2019-07" db="EMBL/GenBank/DDBJ databases">
        <title>Whole genome shotgun sequence of Enterococcus thailandicus NBRC 101867.</title>
        <authorList>
            <person name="Hosoyama A."/>
            <person name="Uohara A."/>
            <person name="Ohji S."/>
            <person name="Ichikawa N."/>
        </authorList>
    </citation>
    <scope>NUCLEOTIDE SEQUENCE [LARGE SCALE GENOMIC DNA]</scope>
    <source>
        <strain evidence="8 9">NBRC 101867</strain>
    </source>
</reference>
<dbReference type="InterPro" id="IPR053392">
    <property type="entry name" value="Transposase_IS30-like"/>
</dbReference>
<dbReference type="PROSITE" id="PS01043">
    <property type="entry name" value="TRANSPOSASE_IS30"/>
    <property type="match status" value="1"/>
</dbReference>
<dbReference type="PROSITE" id="PS50994">
    <property type="entry name" value="INTEGRASE"/>
    <property type="match status" value="1"/>
</dbReference>
<keyword evidence="3" id="KW-0815">Transposition</keyword>
<feature type="region of interest" description="Disordered" evidence="6">
    <location>
        <begin position="132"/>
        <end position="164"/>
    </location>
</feature>
<dbReference type="AlphaFoldDB" id="A0A510WFL7"/>
<dbReference type="PANTHER" id="PTHR10948">
    <property type="entry name" value="TRANSPOSASE"/>
    <property type="match status" value="1"/>
</dbReference>
<dbReference type="InterPro" id="IPR001598">
    <property type="entry name" value="Transposase_IS30_CS"/>
</dbReference>
<dbReference type="RefSeq" id="WP_071869372.1">
    <property type="nucleotide sequence ID" value="NZ_BJUG01000014.1"/>
</dbReference>
<protein>
    <submittedName>
        <fullName evidence="8">IS30 family transposase</fullName>
    </submittedName>
</protein>
<evidence type="ECO:0000313" key="9">
    <source>
        <dbReference type="Proteomes" id="UP000321361"/>
    </source>
</evidence>
<dbReference type="InterPro" id="IPR001584">
    <property type="entry name" value="Integrase_cat-core"/>
</dbReference>
<dbReference type="GO" id="GO:0004803">
    <property type="term" value="F:transposase activity"/>
    <property type="evidence" value="ECO:0007669"/>
    <property type="project" value="InterPro"/>
</dbReference>
<evidence type="ECO:0000256" key="2">
    <source>
        <dbReference type="ARBA" id="ARBA00006363"/>
    </source>
</evidence>
<dbReference type="GO" id="GO:0005829">
    <property type="term" value="C:cytosol"/>
    <property type="evidence" value="ECO:0007669"/>
    <property type="project" value="TreeGrafter"/>
</dbReference>
<evidence type="ECO:0000256" key="1">
    <source>
        <dbReference type="ARBA" id="ARBA00002190"/>
    </source>
</evidence>
<accession>A0A510WFL7</accession>
<dbReference type="InterPro" id="IPR012337">
    <property type="entry name" value="RNaseH-like_sf"/>
</dbReference>
<dbReference type="GO" id="GO:0006313">
    <property type="term" value="P:DNA transposition"/>
    <property type="evidence" value="ECO:0007669"/>
    <property type="project" value="InterPro"/>
</dbReference>
<comment type="function">
    <text evidence="1">Required for the transposition of the insertion element.</text>
</comment>
<dbReference type="InterPro" id="IPR051917">
    <property type="entry name" value="Transposase-Integrase"/>
</dbReference>
<evidence type="ECO:0000256" key="3">
    <source>
        <dbReference type="ARBA" id="ARBA00022578"/>
    </source>
</evidence>